<keyword evidence="2" id="KW-1185">Reference proteome</keyword>
<reference evidence="1 2" key="1">
    <citation type="submission" date="2016-10" db="EMBL/GenBank/DDBJ databases">
        <authorList>
            <person name="Varghese N."/>
            <person name="Submissions S."/>
        </authorList>
    </citation>
    <scope>NUCLEOTIDE SEQUENCE [LARGE SCALE GENOMIC DNA]</scope>
    <source>
        <strain evidence="1 2">DSM 17997</strain>
    </source>
</reference>
<proteinExistence type="predicted"/>
<evidence type="ECO:0000313" key="2">
    <source>
        <dbReference type="Proteomes" id="UP000199663"/>
    </source>
</evidence>
<comment type="caution">
    <text evidence="1">The sequence shown here is derived from an EMBL/GenBank/DDBJ whole genome shotgun (WGS) entry which is preliminary data.</text>
</comment>
<evidence type="ECO:0000313" key="1">
    <source>
        <dbReference type="EMBL" id="SDZ29401.1"/>
    </source>
</evidence>
<sequence length="84" mass="9710">MGLKNTLFQVFFIKNGMSTLHYERFSLLSKFIETGSVNLLQSDRFCTKLLAFPDCFRENKLSVAFLWMRNKLVVAATWSLAMGH</sequence>
<gene>
    <name evidence="1" type="ORF">SAMN05444412_109137</name>
</gene>
<dbReference type="EMBL" id="FNQC01000009">
    <property type="protein sequence ID" value="SDZ29401.1"/>
    <property type="molecule type" value="Genomic_DNA"/>
</dbReference>
<protein>
    <submittedName>
        <fullName evidence="1">Uncharacterized protein</fullName>
    </submittedName>
</protein>
<name>A0A1H3RVV4_9BACT</name>
<organism evidence="1 2">
    <name type="scientific">Rhodonellum ikkaensis</name>
    <dbReference type="NCBI Taxonomy" id="336829"/>
    <lineage>
        <taxon>Bacteria</taxon>
        <taxon>Pseudomonadati</taxon>
        <taxon>Bacteroidota</taxon>
        <taxon>Cytophagia</taxon>
        <taxon>Cytophagales</taxon>
        <taxon>Cytophagaceae</taxon>
        <taxon>Rhodonellum</taxon>
    </lineage>
</organism>
<accession>A0A1H3RVV4</accession>
<dbReference type="Proteomes" id="UP000199663">
    <property type="component" value="Unassembled WGS sequence"/>
</dbReference>